<dbReference type="AlphaFoldDB" id="A0A381Q8W7"/>
<reference evidence="5" key="1">
    <citation type="submission" date="2018-05" db="EMBL/GenBank/DDBJ databases">
        <authorList>
            <person name="Lanie J.A."/>
            <person name="Ng W.-L."/>
            <person name="Kazmierczak K.M."/>
            <person name="Andrzejewski T.M."/>
            <person name="Davidsen T.M."/>
            <person name="Wayne K.J."/>
            <person name="Tettelin H."/>
            <person name="Glass J.I."/>
            <person name="Rusch D."/>
            <person name="Podicherti R."/>
            <person name="Tsui H.-C.T."/>
            <person name="Winkler M.E."/>
        </authorList>
    </citation>
    <scope>NUCLEOTIDE SEQUENCE</scope>
</reference>
<evidence type="ECO:0000313" key="5">
    <source>
        <dbReference type="EMBL" id="SUZ75388.1"/>
    </source>
</evidence>
<dbReference type="Gene3D" id="3.40.50.620">
    <property type="entry name" value="HUPs"/>
    <property type="match status" value="1"/>
</dbReference>
<name>A0A381Q8W7_9ZZZZ</name>
<dbReference type="PIRSF" id="PIRSF000090">
    <property type="entry name" value="Beta-ETF"/>
    <property type="match status" value="1"/>
</dbReference>
<protein>
    <recommendedName>
        <fullName evidence="4">Electron transfer flavoprotein alpha/beta-subunit N-terminal domain-containing protein</fullName>
    </recommendedName>
</protein>
<dbReference type="PANTHER" id="PTHR21294">
    <property type="entry name" value="ELECTRON TRANSFER FLAVOPROTEIN BETA-SUBUNIT"/>
    <property type="match status" value="1"/>
</dbReference>
<dbReference type="SUPFAM" id="SSF52402">
    <property type="entry name" value="Adenine nucleotide alpha hydrolases-like"/>
    <property type="match status" value="1"/>
</dbReference>
<feature type="non-terminal residue" evidence="5">
    <location>
        <position position="1"/>
    </location>
</feature>
<evidence type="ECO:0000256" key="1">
    <source>
        <dbReference type="ARBA" id="ARBA00007557"/>
    </source>
</evidence>
<dbReference type="PANTHER" id="PTHR21294:SF8">
    <property type="entry name" value="ELECTRON TRANSFER FLAVOPROTEIN SUBUNIT BETA"/>
    <property type="match status" value="1"/>
</dbReference>
<evidence type="ECO:0000259" key="4">
    <source>
        <dbReference type="SMART" id="SM00893"/>
    </source>
</evidence>
<dbReference type="InterPro" id="IPR014729">
    <property type="entry name" value="Rossmann-like_a/b/a_fold"/>
</dbReference>
<accession>A0A381Q8W7</accession>
<dbReference type="InterPro" id="IPR012255">
    <property type="entry name" value="ETF_b"/>
</dbReference>
<gene>
    <name evidence="5" type="ORF">METZ01_LOCUS28242</name>
</gene>
<evidence type="ECO:0000256" key="2">
    <source>
        <dbReference type="ARBA" id="ARBA00022448"/>
    </source>
</evidence>
<sequence length="261" mass="28294">VEIIVPIKQVPDVALNIKVKDGAVVEEGLSYVISSWDETALEAALQITEDVGGEVTLLTIGPDKAAESLRKGLAMGAHKAIHVKYNDAKQTDSFAYAKILQKVLEGREYDLILAGKQAQDTDAGLTAPMLAEFLGLPQVTNIIRFSDVSEQNITLYRKGDHATEVLEMELPGVVTVNDSLNEPRLASMRGIMMAKKKPLEEIELDAIGVSADMSGAQGSMTETLQFDKPESRKEGKCFEGDEADTVKQAMDLLVSEAKFLA</sequence>
<keyword evidence="2" id="KW-0813">Transport</keyword>
<evidence type="ECO:0000256" key="3">
    <source>
        <dbReference type="ARBA" id="ARBA00022982"/>
    </source>
</evidence>
<dbReference type="EMBL" id="UINC01001243">
    <property type="protein sequence ID" value="SUZ75388.1"/>
    <property type="molecule type" value="Genomic_DNA"/>
</dbReference>
<dbReference type="CDD" id="cd01714">
    <property type="entry name" value="ETF_beta"/>
    <property type="match status" value="1"/>
</dbReference>
<dbReference type="Pfam" id="PF01012">
    <property type="entry name" value="ETF"/>
    <property type="match status" value="1"/>
</dbReference>
<organism evidence="5">
    <name type="scientific">marine metagenome</name>
    <dbReference type="NCBI Taxonomy" id="408172"/>
    <lineage>
        <taxon>unclassified sequences</taxon>
        <taxon>metagenomes</taxon>
        <taxon>ecological metagenomes</taxon>
    </lineage>
</organism>
<proteinExistence type="inferred from homology"/>
<dbReference type="GO" id="GO:0005829">
    <property type="term" value="C:cytosol"/>
    <property type="evidence" value="ECO:0007669"/>
    <property type="project" value="TreeGrafter"/>
</dbReference>
<dbReference type="InterPro" id="IPR014730">
    <property type="entry name" value="ETF_a/b_N"/>
</dbReference>
<dbReference type="InterPro" id="IPR033948">
    <property type="entry name" value="ETF_beta_N"/>
</dbReference>
<dbReference type="GO" id="GO:0009055">
    <property type="term" value="F:electron transfer activity"/>
    <property type="evidence" value="ECO:0007669"/>
    <property type="project" value="InterPro"/>
</dbReference>
<comment type="similarity">
    <text evidence="1">Belongs to the ETF beta-subunit/FixA family.</text>
</comment>
<keyword evidence="3" id="KW-0249">Electron transport</keyword>
<dbReference type="SMART" id="SM00893">
    <property type="entry name" value="ETF"/>
    <property type="match status" value="1"/>
</dbReference>
<feature type="domain" description="Electron transfer flavoprotein alpha/beta-subunit N-terminal" evidence="4">
    <location>
        <begin position="21"/>
        <end position="211"/>
    </location>
</feature>